<accession>A0A087DIS9</accession>
<feature type="transmembrane region" description="Helical" evidence="1">
    <location>
        <begin position="315"/>
        <end position="336"/>
    </location>
</feature>
<dbReference type="PANTHER" id="PTHR11328">
    <property type="entry name" value="MAJOR FACILITATOR SUPERFAMILY DOMAIN-CONTAINING PROTEIN"/>
    <property type="match status" value="1"/>
</dbReference>
<gene>
    <name evidence="2" type="ORF">BSTEL_1540</name>
</gene>
<feature type="transmembrane region" description="Helical" evidence="1">
    <location>
        <begin position="119"/>
        <end position="139"/>
    </location>
</feature>
<feature type="transmembrane region" description="Helical" evidence="1">
    <location>
        <begin position="56"/>
        <end position="75"/>
    </location>
</feature>
<proteinExistence type="predicted"/>
<dbReference type="EMBL" id="JGZP01000017">
    <property type="protein sequence ID" value="KFI95429.1"/>
    <property type="molecule type" value="Genomic_DNA"/>
</dbReference>
<name>A0A087DIS9_9BIFI</name>
<feature type="transmembrane region" description="Helical" evidence="1">
    <location>
        <begin position="96"/>
        <end position="113"/>
    </location>
</feature>
<dbReference type="eggNOG" id="COG2211">
    <property type="taxonomic scope" value="Bacteria"/>
</dbReference>
<feature type="transmembrane region" description="Helical" evidence="1">
    <location>
        <begin position="21"/>
        <end position="44"/>
    </location>
</feature>
<feature type="transmembrane region" description="Helical" evidence="1">
    <location>
        <begin position="190"/>
        <end position="213"/>
    </location>
</feature>
<feature type="transmembrane region" description="Helical" evidence="1">
    <location>
        <begin position="289"/>
        <end position="308"/>
    </location>
</feature>
<keyword evidence="1" id="KW-1133">Transmembrane helix</keyword>
<feature type="transmembrane region" description="Helical" evidence="1">
    <location>
        <begin position="160"/>
        <end position="178"/>
    </location>
</feature>
<dbReference type="STRING" id="762211.BSTEL_1540"/>
<dbReference type="InterPro" id="IPR039672">
    <property type="entry name" value="MFS_2"/>
</dbReference>
<dbReference type="Gene3D" id="1.20.1250.20">
    <property type="entry name" value="MFS general substrate transporter like domains"/>
    <property type="match status" value="2"/>
</dbReference>
<keyword evidence="1" id="KW-0812">Transmembrane</keyword>
<dbReference type="InterPro" id="IPR036259">
    <property type="entry name" value="MFS_trans_sf"/>
</dbReference>
<dbReference type="GO" id="GO:0005886">
    <property type="term" value="C:plasma membrane"/>
    <property type="evidence" value="ECO:0007669"/>
    <property type="project" value="TreeGrafter"/>
</dbReference>
<evidence type="ECO:0000313" key="2">
    <source>
        <dbReference type="EMBL" id="KFI95429.1"/>
    </source>
</evidence>
<keyword evidence="3" id="KW-1185">Reference proteome</keyword>
<protein>
    <submittedName>
        <fullName evidence="2">Major facilitator superfamily protein</fullName>
    </submittedName>
</protein>
<dbReference type="AlphaFoldDB" id="A0A087DIS9"/>
<dbReference type="SUPFAM" id="SSF103473">
    <property type="entry name" value="MFS general substrate transporter"/>
    <property type="match status" value="1"/>
</dbReference>
<dbReference type="Pfam" id="PF13347">
    <property type="entry name" value="MFS_2"/>
    <property type="match status" value="1"/>
</dbReference>
<sequence length="501" mass="56215">MSDNKKVSRFYRPRRITLGRGICYGITDFVGGGSMTIIGAWMMFFYTQYCGLTATQGGLIVGVSRVVDAFTTLMMGSLTDHFHKTRLGRRFGRRHFFMLIGSPLLLSYVTLWIGGMDFWYYLATYMAFEVISSAIMIPYETLPTEMTKDYTERTKLSGSRMFISAGATFLATFIPGQLFRILGQDSPIPFLINGAIFAVIFFVCFFVTTMTTWELPVEEVLRQEAKVTEEKVSPLEIVKEYATTLKNRSFRKHLAIYLLSFTGKDTFNTVFAYFCTFCLGLTATVAANMLSLSIVGLLVTFVAGYLMIKRGPKFLYVSGYGLMLVMLVAYFCLFVFRPSHLIAWLFVVSLLYQIGRATLEFTPWNVFPFIPDIDELVTGRNRAGEFAAVMTFCRKTTVAVASIATGWILDRSGFVHGAQTQTPGVQMAIALVLMLFTGTLIVLALLVALTFKVNPANHEIVRNELERLKNGGSKADADAKTRMIVEQLSGTPYDRAWPVER</sequence>
<reference evidence="2 3" key="1">
    <citation type="submission" date="2014-03" db="EMBL/GenBank/DDBJ databases">
        <title>Genomics of Bifidobacteria.</title>
        <authorList>
            <person name="Ventura M."/>
            <person name="Milani C."/>
            <person name="Lugli G.A."/>
        </authorList>
    </citation>
    <scope>NUCLEOTIDE SEQUENCE [LARGE SCALE GENOMIC DNA]</scope>
    <source>
        <strain evidence="2 3">DSM 23968</strain>
    </source>
</reference>
<comment type="caution">
    <text evidence="2">The sequence shown here is derived from an EMBL/GenBank/DDBJ whole genome shotgun (WGS) entry which is preliminary data.</text>
</comment>
<dbReference type="CDD" id="cd17332">
    <property type="entry name" value="MFS_MelB_like"/>
    <property type="match status" value="1"/>
</dbReference>
<evidence type="ECO:0000313" key="3">
    <source>
        <dbReference type="Proteomes" id="UP000029004"/>
    </source>
</evidence>
<evidence type="ECO:0000256" key="1">
    <source>
        <dbReference type="SAM" id="Phobius"/>
    </source>
</evidence>
<dbReference type="PANTHER" id="PTHR11328:SF24">
    <property type="entry name" value="MAJOR FACILITATOR SUPERFAMILY (MFS) PROFILE DOMAIN-CONTAINING PROTEIN"/>
    <property type="match status" value="1"/>
</dbReference>
<feature type="transmembrane region" description="Helical" evidence="1">
    <location>
        <begin position="254"/>
        <end position="283"/>
    </location>
</feature>
<keyword evidence="1" id="KW-0472">Membrane</keyword>
<feature type="transmembrane region" description="Helical" evidence="1">
    <location>
        <begin position="429"/>
        <end position="451"/>
    </location>
</feature>
<dbReference type="RefSeq" id="WP_034529759.1">
    <property type="nucleotide sequence ID" value="NZ_JGZP01000017.1"/>
</dbReference>
<dbReference type="Proteomes" id="UP000029004">
    <property type="component" value="Unassembled WGS sequence"/>
</dbReference>
<organism evidence="2 3">
    <name type="scientific">Bifidobacterium stellenboschense</name>
    <dbReference type="NCBI Taxonomy" id="762211"/>
    <lineage>
        <taxon>Bacteria</taxon>
        <taxon>Bacillati</taxon>
        <taxon>Actinomycetota</taxon>
        <taxon>Actinomycetes</taxon>
        <taxon>Bifidobacteriales</taxon>
        <taxon>Bifidobacteriaceae</taxon>
        <taxon>Bifidobacterium</taxon>
    </lineage>
</organism>
<dbReference type="GO" id="GO:0008643">
    <property type="term" value="P:carbohydrate transport"/>
    <property type="evidence" value="ECO:0007669"/>
    <property type="project" value="InterPro"/>
</dbReference>
<dbReference type="GO" id="GO:0015293">
    <property type="term" value="F:symporter activity"/>
    <property type="evidence" value="ECO:0007669"/>
    <property type="project" value="InterPro"/>
</dbReference>